<feature type="compositionally biased region" description="Basic residues" evidence="1">
    <location>
        <begin position="80"/>
        <end position="91"/>
    </location>
</feature>
<name>A0A0L0T3K3_ALLM3</name>
<sequence>MARTVDEERAMLASFISSSTPAMGGAPPTPPPEPVPKDVPRRAASPSPPRSTTSPSAGTKPRTLRDLLSAVAADVPGTLKRARSAGKGSKRSSKESAAAAAVPVLEPSSPKPAQEATMDLIAAYAGLCDESPAAETAPAVEPEVVVEKKGAEEVDPEEIDDAQAHTPRDALQG</sequence>
<dbReference type="EMBL" id="GG745360">
    <property type="protein sequence ID" value="KNE69413.1"/>
    <property type="molecule type" value="Genomic_DNA"/>
</dbReference>
<dbReference type="VEuPathDB" id="FungiDB:AMAG_19925"/>
<dbReference type="Proteomes" id="UP000054350">
    <property type="component" value="Unassembled WGS sequence"/>
</dbReference>
<dbReference type="AlphaFoldDB" id="A0A0L0T3K3"/>
<feature type="compositionally biased region" description="Low complexity" evidence="1">
    <location>
        <begin position="42"/>
        <end position="57"/>
    </location>
</feature>
<feature type="region of interest" description="Disordered" evidence="1">
    <location>
        <begin position="133"/>
        <end position="173"/>
    </location>
</feature>
<evidence type="ECO:0000313" key="2">
    <source>
        <dbReference type="EMBL" id="KNE69413.1"/>
    </source>
</evidence>
<accession>A0A0L0T3K3</accession>
<feature type="compositionally biased region" description="Low complexity" evidence="1">
    <location>
        <begin position="133"/>
        <end position="143"/>
    </location>
</feature>
<feature type="compositionally biased region" description="Basic and acidic residues" evidence="1">
    <location>
        <begin position="1"/>
        <end position="10"/>
    </location>
</feature>
<feature type="compositionally biased region" description="Basic and acidic residues" evidence="1">
    <location>
        <begin position="162"/>
        <end position="173"/>
    </location>
</feature>
<feature type="region of interest" description="Disordered" evidence="1">
    <location>
        <begin position="1"/>
        <end position="113"/>
    </location>
</feature>
<proteinExistence type="predicted"/>
<organism evidence="2 3">
    <name type="scientific">Allomyces macrogynus (strain ATCC 38327)</name>
    <name type="common">Allomyces javanicus var. macrogynus</name>
    <dbReference type="NCBI Taxonomy" id="578462"/>
    <lineage>
        <taxon>Eukaryota</taxon>
        <taxon>Fungi</taxon>
        <taxon>Fungi incertae sedis</taxon>
        <taxon>Blastocladiomycota</taxon>
        <taxon>Blastocladiomycetes</taxon>
        <taxon>Blastocladiales</taxon>
        <taxon>Blastocladiaceae</taxon>
        <taxon>Allomyces</taxon>
    </lineage>
</organism>
<keyword evidence="3" id="KW-1185">Reference proteome</keyword>
<evidence type="ECO:0000313" key="3">
    <source>
        <dbReference type="Proteomes" id="UP000054350"/>
    </source>
</evidence>
<reference evidence="2 3" key="1">
    <citation type="submission" date="2009-11" db="EMBL/GenBank/DDBJ databases">
        <title>Annotation of Allomyces macrogynus ATCC 38327.</title>
        <authorList>
            <consortium name="The Broad Institute Genome Sequencing Platform"/>
            <person name="Russ C."/>
            <person name="Cuomo C."/>
            <person name="Burger G."/>
            <person name="Gray M.W."/>
            <person name="Holland P.W.H."/>
            <person name="King N."/>
            <person name="Lang F.B.F."/>
            <person name="Roger A.J."/>
            <person name="Ruiz-Trillo I."/>
            <person name="Young S.K."/>
            <person name="Zeng Q."/>
            <person name="Gargeya S."/>
            <person name="Fitzgerald M."/>
            <person name="Haas B."/>
            <person name="Abouelleil A."/>
            <person name="Alvarado L."/>
            <person name="Arachchi H.M."/>
            <person name="Berlin A."/>
            <person name="Chapman S.B."/>
            <person name="Gearin G."/>
            <person name="Goldberg J."/>
            <person name="Griggs A."/>
            <person name="Gujja S."/>
            <person name="Hansen M."/>
            <person name="Heiman D."/>
            <person name="Howarth C."/>
            <person name="Larimer J."/>
            <person name="Lui A."/>
            <person name="MacDonald P.J.P."/>
            <person name="McCowen C."/>
            <person name="Montmayeur A."/>
            <person name="Murphy C."/>
            <person name="Neiman D."/>
            <person name="Pearson M."/>
            <person name="Priest M."/>
            <person name="Roberts A."/>
            <person name="Saif S."/>
            <person name="Shea T."/>
            <person name="Sisk P."/>
            <person name="Stolte C."/>
            <person name="Sykes S."/>
            <person name="Wortman J."/>
            <person name="Nusbaum C."/>
            <person name="Birren B."/>
        </authorList>
    </citation>
    <scope>NUCLEOTIDE SEQUENCE [LARGE SCALE GENOMIC DNA]</scope>
    <source>
        <strain evidence="2 3">ATCC 38327</strain>
    </source>
</reference>
<reference evidence="3" key="2">
    <citation type="submission" date="2009-11" db="EMBL/GenBank/DDBJ databases">
        <title>The Genome Sequence of Allomyces macrogynus strain ATCC 38327.</title>
        <authorList>
            <consortium name="The Broad Institute Genome Sequencing Platform"/>
            <person name="Russ C."/>
            <person name="Cuomo C."/>
            <person name="Shea T."/>
            <person name="Young S.K."/>
            <person name="Zeng Q."/>
            <person name="Koehrsen M."/>
            <person name="Haas B."/>
            <person name="Borodovsky M."/>
            <person name="Guigo R."/>
            <person name="Alvarado L."/>
            <person name="Berlin A."/>
            <person name="Borenstein D."/>
            <person name="Chen Z."/>
            <person name="Engels R."/>
            <person name="Freedman E."/>
            <person name="Gellesch M."/>
            <person name="Goldberg J."/>
            <person name="Griggs A."/>
            <person name="Gujja S."/>
            <person name="Heiman D."/>
            <person name="Hepburn T."/>
            <person name="Howarth C."/>
            <person name="Jen D."/>
            <person name="Larson L."/>
            <person name="Lewis B."/>
            <person name="Mehta T."/>
            <person name="Park D."/>
            <person name="Pearson M."/>
            <person name="Roberts A."/>
            <person name="Saif S."/>
            <person name="Shenoy N."/>
            <person name="Sisk P."/>
            <person name="Stolte C."/>
            <person name="Sykes S."/>
            <person name="Walk T."/>
            <person name="White J."/>
            <person name="Yandava C."/>
            <person name="Burger G."/>
            <person name="Gray M.W."/>
            <person name="Holland P.W.H."/>
            <person name="King N."/>
            <person name="Lang F.B.F."/>
            <person name="Roger A.J."/>
            <person name="Ruiz-Trillo I."/>
            <person name="Lander E."/>
            <person name="Nusbaum C."/>
        </authorList>
    </citation>
    <scope>NUCLEOTIDE SEQUENCE [LARGE SCALE GENOMIC DNA]</scope>
    <source>
        <strain evidence="3">ATCC 38327</strain>
    </source>
</reference>
<protein>
    <submittedName>
        <fullName evidence="2">Uncharacterized protein</fullName>
    </submittedName>
</protein>
<evidence type="ECO:0000256" key="1">
    <source>
        <dbReference type="SAM" id="MobiDB-lite"/>
    </source>
</evidence>
<gene>
    <name evidence="2" type="ORF">AMAG_19925</name>
</gene>